<comment type="similarity">
    <text evidence="2 7 8">Belongs to the precorrin methyltransferase family.</text>
</comment>
<dbReference type="PROSITE" id="PS00840">
    <property type="entry name" value="SUMT_2"/>
    <property type="match status" value="1"/>
</dbReference>
<reference evidence="11" key="1">
    <citation type="journal article" date="2019" name="Int. J. Syst. Evol. Microbiol.">
        <title>The Global Catalogue of Microorganisms (GCM) 10K type strain sequencing project: providing services to taxonomists for standard genome sequencing and annotation.</title>
        <authorList>
            <consortium name="The Broad Institute Genomics Platform"/>
            <consortium name="The Broad Institute Genome Sequencing Center for Infectious Disease"/>
            <person name="Wu L."/>
            <person name="Ma J."/>
        </authorList>
    </citation>
    <scope>NUCLEOTIDE SEQUENCE [LARGE SCALE GENOMIC DNA]</scope>
    <source>
        <strain evidence="11">JCM 17190</strain>
    </source>
</reference>
<organism evidence="10 11">
    <name type="scientific">Celeribacter arenosi</name>
    <dbReference type="NCBI Taxonomy" id="792649"/>
    <lineage>
        <taxon>Bacteria</taxon>
        <taxon>Pseudomonadati</taxon>
        <taxon>Pseudomonadota</taxon>
        <taxon>Alphaproteobacteria</taxon>
        <taxon>Rhodobacterales</taxon>
        <taxon>Roseobacteraceae</taxon>
        <taxon>Celeribacter</taxon>
    </lineage>
</organism>
<dbReference type="InterPro" id="IPR014777">
    <property type="entry name" value="4pyrrole_Mease_sub1"/>
</dbReference>
<evidence type="ECO:0000256" key="1">
    <source>
        <dbReference type="ARBA" id="ARBA00004953"/>
    </source>
</evidence>
<evidence type="ECO:0000256" key="2">
    <source>
        <dbReference type="ARBA" id="ARBA00005879"/>
    </source>
</evidence>
<keyword evidence="5 8" id="KW-0808">Transferase</keyword>
<dbReference type="PIRSF" id="PIRSF036427">
    <property type="entry name" value="Precrrn-2_mtase"/>
    <property type="match status" value="1"/>
</dbReference>
<dbReference type="InterPro" id="IPR014776">
    <property type="entry name" value="4pyrrole_Mease_sub2"/>
</dbReference>
<keyword evidence="6" id="KW-0949">S-adenosyl-L-methionine</keyword>
<evidence type="ECO:0000256" key="4">
    <source>
        <dbReference type="ARBA" id="ARBA00022603"/>
    </source>
</evidence>
<gene>
    <name evidence="10" type="ORF">GCM10022404_09360</name>
</gene>
<dbReference type="EMBL" id="BAABDF010000003">
    <property type="protein sequence ID" value="GAA3860627.1"/>
    <property type="molecule type" value="Genomic_DNA"/>
</dbReference>
<evidence type="ECO:0000313" key="11">
    <source>
        <dbReference type="Proteomes" id="UP001399917"/>
    </source>
</evidence>
<dbReference type="PANTHER" id="PTHR43467">
    <property type="entry name" value="COBALT-PRECORRIN-2 C(20)-METHYLTRANSFERASE"/>
    <property type="match status" value="1"/>
</dbReference>
<dbReference type="InterPro" id="IPR000878">
    <property type="entry name" value="4pyrrol_Mease"/>
</dbReference>
<dbReference type="Gene3D" id="3.30.950.10">
    <property type="entry name" value="Methyltransferase, Cobalt-precorrin-4 Transmethylase, Domain 2"/>
    <property type="match status" value="1"/>
</dbReference>
<evidence type="ECO:0000256" key="8">
    <source>
        <dbReference type="RuleBase" id="RU003960"/>
    </source>
</evidence>
<dbReference type="CDD" id="cd11645">
    <property type="entry name" value="Precorrin_2_C20_MT"/>
    <property type="match status" value="1"/>
</dbReference>
<evidence type="ECO:0000256" key="6">
    <source>
        <dbReference type="ARBA" id="ARBA00022691"/>
    </source>
</evidence>
<dbReference type="SUPFAM" id="SSF53790">
    <property type="entry name" value="Tetrapyrrole methylase"/>
    <property type="match status" value="1"/>
</dbReference>
<dbReference type="InterPro" id="IPR035996">
    <property type="entry name" value="4pyrrol_Methylase_sf"/>
</dbReference>
<feature type="domain" description="Tetrapyrrole methylase" evidence="9">
    <location>
        <begin position="4"/>
        <end position="213"/>
    </location>
</feature>
<evidence type="ECO:0000256" key="5">
    <source>
        <dbReference type="ARBA" id="ARBA00022679"/>
    </source>
</evidence>
<evidence type="ECO:0000256" key="3">
    <source>
        <dbReference type="ARBA" id="ARBA00022573"/>
    </source>
</evidence>
<dbReference type="InterPro" id="IPR003043">
    <property type="entry name" value="Uropor_MeTrfase_CS"/>
</dbReference>
<evidence type="ECO:0000313" key="10">
    <source>
        <dbReference type="EMBL" id="GAA3860627.1"/>
    </source>
</evidence>
<dbReference type="InterPro" id="IPR006364">
    <property type="entry name" value="CobI/CbiL/CobIJ_dom"/>
</dbReference>
<evidence type="ECO:0000256" key="7">
    <source>
        <dbReference type="PIRNR" id="PIRNR036427"/>
    </source>
</evidence>
<comment type="caution">
    <text evidence="10">The sequence shown here is derived from an EMBL/GenBank/DDBJ whole genome shotgun (WGS) entry which is preliminary data.</text>
</comment>
<evidence type="ECO:0000259" key="9">
    <source>
        <dbReference type="Pfam" id="PF00590"/>
    </source>
</evidence>
<comment type="pathway">
    <text evidence="1">Cofactor biosynthesis; adenosylcobalamin biosynthesis.</text>
</comment>
<sequence length="238" mass="25059">MSGTLYGVGLGPGDPELITRKAARLIEKATVIAYPALAGEASLARSIAADLIPETAREIAMNIPMTVDRGPAQVAYDLAAVAVRAELDAGRDVVVLCEGDPFFYGSFMYLYARLKAEYAIEVVPGVTSMTACASVAGLPLSARNEVVTILPAPIFAGSETDGGPARVLEQSDTVVVMKLGRHFGVVRAAIDAAGLTDKAVYIERASTPHEVVLPLSQAPEKAPYFSMILIVKGADPWL</sequence>
<protein>
    <recommendedName>
        <fullName evidence="9">Tetrapyrrole methylase domain-containing protein</fullName>
    </recommendedName>
</protein>
<dbReference type="PANTHER" id="PTHR43467:SF2">
    <property type="entry name" value="COBALT-PRECORRIN-2 C(20)-METHYLTRANSFERASE"/>
    <property type="match status" value="1"/>
</dbReference>
<keyword evidence="11" id="KW-1185">Reference proteome</keyword>
<dbReference type="InterPro" id="IPR012382">
    <property type="entry name" value="CobI/CbiL"/>
</dbReference>
<accession>A0ABP7K217</accession>
<keyword evidence="3" id="KW-0169">Cobalamin biosynthesis</keyword>
<dbReference type="RefSeq" id="WP_344844104.1">
    <property type="nucleotide sequence ID" value="NZ_BAABDF010000003.1"/>
</dbReference>
<dbReference type="Gene3D" id="3.40.1010.10">
    <property type="entry name" value="Cobalt-precorrin-4 Transmethylase, Domain 1"/>
    <property type="match status" value="1"/>
</dbReference>
<dbReference type="Pfam" id="PF00590">
    <property type="entry name" value="TP_methylase"/>
    <property type="match status" value="1"/>
</dbReference>
<dbReference type="NCBIfam" id="TIGR01467">
    <property type="entry name" value="cobI_cbiL"/>
    <property type="match status" value="1"/>
</dbReference>
<name>A0ABP7K217_9RHOB</name>
<dbReference type="Proteomes" id="UP001399917">
    <property type="component" value="Unassembled WGS sequence"/>
</dbReference>
<proteinExistence type="inferred from homology"/>
<keyword evidence="4 8" id="KW-0489">Methyltransferase</keyword>